<feature type="compositionally biased region" description="Polar residues" evidence="1">
    <location>
        <begin position="32"/>
        <end position="46"/>
    </location>
</feature>
<protein>
    <submittedName>
        <fullName evidence="2">Uncharacterized protein</fullName>
    </submittedName>
</protein>
<keyword evidence="3" id="KW-1185">Reference proteome</keyword>
<dbReference type="AlphaFoldDB" id="A0A553NZ51"/>
<reference evidence="2 3" key="1">
    <citation type="journal article" date="2018" name="Nat. Ecol. Evol.">
        <title>Genomic signatures of mitonuclear coevolution across populations of Tigriopus californicus.</title>
        <authorList>
            <person name="Barreto F.S."/>
            <person name="Watson E.T."/>
            <person name="Lima T.G."/>
            <person name="Willett C.S."/>
            <person name="Edmands S."/>
            <person name="Li W."/>
            <person name="Burton R.S."/>
        </authorList>
    </citation>
    <scope>NUCLEOTIDE SEQUENCE [LARGE SCALE GENOMIC DNA]</scope>
    <source>
        <strain evidence="2 3">San Diego</strain>
    </source>
</reference>
<dbReference type="EMBL" id="VCGU01000009">
    <property type="protein sequence ID" value="TRY70698.1"/>
    <property type="molecule type" value="Genomic_DNA"/>
</dbReference>
<evidence type="ECO:0000256" key="1">
    <source>
        <dbReference type="SAM" id="MobiDB-lite"/>
    </source>
</evidence>
<accession>A0A553NZ51</accession>
<feature type="compositionally biased region" description="Basic and acidic residues" evidence="1">
    <location>
        <begin position="51"/>
        <end position="62"/>
    </location>
</feature>
<evidence type="ECO:0000313" key="2">
    <source>
        <dbReference type="EMBL" id="TRY70698.1"/>
    </source>
</evidence>
<comment type="caution">
    <text evidence="2">The sequence shown here is derived from an EMBL/GenBank/DDBJ whole genome shotgun (WGS) entry which is preliminary data.</text>
</comment>
<sequence length="210" mass="22843">MTSVLRTCHLLPAKKNIHVDEDKESDPDHNHSVSFATYTQNITPISATEDDASRADEADFKHTLHQSRSAPTSPKKSPTKGDKNALLEDFKPNQIQALEGTSANLKAKNKKDKKDKKAELAAKRKAQKPAKVTGCGAIFTPQGADSNIIRSGHQEFNTLYASNDVVTGPLMVNVLNAPNNSTVQCGCENVNCPFCNLMLSIEKTDPSVLQ</sequence>
<name>A0A553NZ51_TIGCA</name>
<dbReference type="OrthoDB" id="6379870at2759"/>
<organism evidence="2 3">
    <name type="scientific">Tigriopus californicus</name>
    <name type="common">Marine copepod</name>
    <dbReference type="NCBI Taxonomy" id="6832"/>
    <lineage>
        <taxon>Eukaryota</taxon>
        <taxon>Metazoa</taxon>
        <taxon>Ecdysozoa</taxon>
        <taxon>Arthropoda</taxon>
        <taxon>Crustacea</taxon>
        <taxon>Multicrustacea</taxon>
        <taxon>Hexanauplia</taxon>
        <taxon>Copepoda</taxon>
        <taxon>Harpacticoida</taxon>
        <taxon>Harpacticidae</taxon>
        <taxon>Tigriopus</taxon>
    </lineage>
</organism>
<gene>
    <name evidence="2" type="ORF">TCAL_15055</name>
</gene>
<proteinExistence type="predicted"/>
<evidence type="ECO:0000313" key="3">
    <source>
        <dbReference type="Proteomes" id="UP000318571"/>
    </source>
</evidence>
<feature type="region of interest" description="Disordered" evidence="1">
    <location>
        <begin position="18"/>
        <end position="85"/>
    </location>
</feature>
<feature type="compositionally biased region" description="Polar residues" evidence="1">
    <location>
        <begin position="66"/>
        <end position="76"/>
    </location>
</feature>
<dbReference type="Proteomes" id="UP000318571">
    <property type="component" value="Chromosome 9"/>
</dbReference>
<feature type="compositionally biased region" description="Basic and acidic residues" evidence="1">
    <location>
        <begin position="18"/>
        <end position="31"/>
    </location>
</feature>